<evidence type="ECO:0000313" key="3">
    <source>
        <dbReference type="Proteomes" id="UP000634136"/>
    </source>
</evidence>
<accession>A0A835C906</accession>
<proteinExistence type="predicted"/>
<evidence type="ECO:0000313" key="2">
    <source>
        <dbReference type="EMBL" id="KAF7833761.1"/>
    </source>
</evidence>
<sequence>MAPTTVHYLSTEEEDDTHRNRNAQIREEV</sequence>
<dbReference type="Proteomes" id="UP000634136">
    <property type="component" value="Unassembled WGS sequence"/>
</dbReference>
<evidence type="ECO:0000256" key="1">
    <source>
        <dbReference type="SAM" id="MobiDB-lite"/>
    </source>
</evidence>
<organism evidence="2 3">
    <name type="scientific">Senna tora</name>
    <dbReference type="NCBI Taxonomy" id="362788"/>
    <lineage>
        <taxon>Eukaryota</taxon>
        <taxon>Viridiplantae</taxon>
        <taxon>Streptophyta</taxon>
        <taxon>Embryophyta</taxon>
        <taxon>Tracheophyta</taxon>
        <taxon>Spermatophyta</taxon>
        <taxon>Magnoliopsida</taxon>
        <taxon>eudicotyledons</taxon>
        <taxon>Gunneridae</taxon>
        <taxon>Pentapetalae</taxon>
        <taxon>rosids</taxon>
        <taxon>fabids</taxon>
        <taxon>Fabales</taxon>
        <taxon>Fabaceae</taxon>
        <taxon>Caesalpinioideae</taxon>
        <taxon>Cassia clade</taxon>
        <taxon>Senna</taxon>
    </lineage>
</organism>
<feature type="compositionally biased region" description="Basic and acidic residues" evidence="1">
    <location>
        <begin position="16"/>
        <end position="29"/>
    </location>
</feature>
<comment type="caution">
    <text evidence="2">The sequence shown here is derived from an EMBL/GenBank/DDBJ whole genome shotgun (WGS) entry which is preliminary data.</text>
</comment>
<reference evidence="2" key="1">
    <citation type="submission" date="2020-09" db="EMBL/GenBank/DDBJ databases">
        <title>Genome-Enabled Discovery of Anthraquinone Biosynthesis in Senna tora.</title>
        <authorList>
            <person name="Kang S.-H."/>
            <person name="Pandey R.P."/>
            <person name="Lee C.-M."/>
            <person name="Sim J.-S."/>
            <person name="Jeong J.-T."/>
            <person name="Choi B.-S."/>
            <person name="Jung M."/>
            <person name="Ginzburg D."/>
            <person name="Zhao K."/>
            <person name="Won S.Y."/>
            <person name="Oh T.-J."/>
            <person name="Yu Y."/>
            <person name="Kim N.-H."/>
            <person name="Lee O.R."/>
            <person name="Lee T.-H."/>
            <person name="Bashyal P."/>
            <person name="Kim T.-S."/>
            <person name="Lee W.-H."/>
            <person name="Kawkins C."/>
            <person name="Kim C.-K."/>
            <person name="Kim J.S."/>
            <person name="Ahn B.O."/>
            <person name="Rhee S.Y."/>
            <person name="Sohng J.K."/>
        </authorList>
    </citation>
    <scope>NUCLEOTIDE SEQUENCE</scope>
    <source>
        <tissue evidence="2">Leaf</tissue>
    </source>
</reference>
<feature type="region of interest" description="Disordered" evidence="1">
    <location>
        <begin position="1"/>
        <end position="29"/>
    </location>
</feature>
<keyword evidence="3" id="KW-1185">Reference proteome</keyword>
<name>A0A835C906_9FABA</name>
<dbReference type="AlphaFoldDB" id="A0A835C906"/>
<protein>
    <submittedName>
        <fullName evidence="2">Uncharacterized protein</fullName>
    </submittedName>
</protein>
<dbReference type="EMBL" id="JAAIUW010000005">
    <property type="protein sequence ID" value="KAF7833761.1"/>
    <property type="molecule type" value="Genomic_DNA"/>
</dbReference>
<gene>
    <name evidence="2" type="ORF">G2W53_016094</name>
</gene>